<dbReference type="AlphaFoldDB" id="Q5P8K1"/>
<gene>
    <name evidence="2" type="ORF">ebA462</name>
</gene>
<name>Q5P8K1_AROAE</name>
<sequence length="162" mass="16625">MSDQRAQGGGRVPCGRGGSQTEGPSQQPPTAQPQSSSPVPTAPSQPTAPPSPVAATTRSDSTAWSGWIAVGGVGNPPPGVFARGRACPELSRSLLSSPASSEAKIPVLARVTSNPSIERTATSKLRLPSKLRLRASAAQVERWASGVSSWVGATKEVKSCRT</sequence>
<dbReference type="HOGENOM" id="CLU_1631964_0_0_4"/>
<dbReference type="KEGG" id="eba:ebA462"/>
<reference evidence="2 3" key="1">
    <citation type="journal article" date="2005" name="Arch. Microbiol.">
        <title>The genome sequence of an anaerobic aromatic-degrading denitrifying bacterium, strain EbN1.</title>
        <authorList>
            <person name="Rabus R."/>
            <person name="Kube M."/>
            <person name="Heider J."/>
            <person name="Beck A."/>
            <person name="Heitmann K."/>
            <person name="Widdel F."/>
            <person name="Reinhardt R."/>
        </authorList>
    </citation>
    <scope>NUCLEOTIDE SEQUENCE [LARGE SCALE GENOMIC DNA]</scope>
    <source>
        <strain evidence="2 3">EbN1</strain>
    </source>
</reference>
<organism evidence="2 3">
    <name type="scientific">Aromatoleum aromaticum (strain DSM 19018 / LMG 30748 / EbN1)</name>
    <name type="common">Azoarcus sp. (strain EbN1)</name>
    <dbReference type="NCBI Taxonomy" id="76114"/>
    <lineage>
        <taxon>Bacteria</taxon>
        <taxon>Pseudomonadati</taxon>
        <taxon>Pseudomonadota</taxon>
        <taxon>Betaproteobacteria</taxon>
        <taxon>Rhodocyclales</taxon>
        <taxon>Rhodocyclaceae</taxon>
        <taxon>Aromatoleum</taxon>
    </lineage>
</organism>
<proteinExistence type="predicted"/>
<feature type="compositionally biased region" description="Gly residues" evidence="1">
    <location>
        <begin position="7"/>
        <end position="20"/>
    </location>
</feature>
<dbReference type="Proteomes" id="UP000006552">
    <property type="component" value="Chromosome"/>
</dbReference>
<feature type="compositionally biased region" description="Pro residues" evidence="1">
    <location>
        <begin position="40"/>
        <end position="52"/>
    </location>
</feature>
<keyword evidence="3" id="KW-1185">Reference proteome</keyword>
<dbReference type="STRING" id="76114.ebA462"/>
<evidence type="ECO:0000256" key="1">
    <source>
        <dbReference type="SAM" id="MobiDB-lite"/>
    </source>
</evidence>
<feature type="region of interest" description="Disordered" evidence="1">
    <location>
        <begin position="1"/>
        <end position="60"/>
    </location>
</feature>
<evidence type="ECO:0000313" key="2">
    <source>
        <dbReference type="EMBL" id="CAI06358.1"/>
    </source>
</evidence>
<dbReference type="EMBL" id="CR555306">
    <property type="protein sequence ID" value="CAI06358.1"/>
    <property type="molecule type" value="Genomic_DNA"/>
</dbReference>
<evidence type="ECO:0000313" key="3">
    <source>
        <dbReference type="Proteomes" id="UP000006552"/>
    </source>
</evidence>
<accession>Q5P8K1</accession>
<protein>
    <submittedName>
        <fullName evidence="2">Uncharacterized protein</fullName>
    </submittedName>
</protein>